<dbReference type="AlphaFoldDB" id="A0A3G1B446"/>
<keyword evidence="3" id="KW-1185">Reference proteome</keyword>
<feature type="transmembrane region" description="Helical" evidence="1">
    <location>
        <begin position="122"/>
        <end position="144"/>
    </location>
</feature>
<dbReference type="Proteomes" id="UP000266745">
    <property type="component" value="Chromosome"/>
</dbReference>
<dbReference type="OrthoDB" id="12097at2157"/>
<keyword evidence="1" id="KW-0812">Transmembrane</keyword>
<gene>
    <name evidence="2" type="ORF">SU86_002960</name>
</gene>
<dbReference type="RefSeq" id="WP_048188197.1">
    <property type="nucleotide sequence ID" value="NZ_CP011097.1"/>
</dbReference>
<protein>
    <submittedName>
        <fullName evidence="2">Membrane protein</fullName>
    </submittedName>
</protein>
<evidence type="ECO:0000313" key="3">
    <source>
        <dbReference type="Proteomes" id="UP000266745"/>
    </source>
</evidence>
<sequence length="158" mass="16872">MASTIGLVFSNYSYIGIACAVFVVLFMMISTLSEFVFFEPYFVFYVPDDRILGFVLIVAVSALSGLVIPMNVYLLKAIRKAKKVSGGFLGSMIGASAGACSCGPVGFSIISTFGTVGGTATAFLTAYEIPLRIVSLGILGYAYYTTTKSLNTECKIRK</sequence>
<keyword evidence="1" id="KW-0472">Membrane</keyword>
<evidence type="ECO:0000313" key="2">
    <source>
        <dbReference type="EMBL" id="AJZ75507.1"/>
    </source>
</evidence>
<dbReference type="EMBL" id="CP011097">
    <property type="protein sequence ID" value="AJZ75507.1"/>
    <property type="molecule type" value="Genomic_DNA"/>
</dbReference>
<dbReference type="KEGG" id="tah:SU86_002960"/>
<feature type="transmembrane region" description="Helical" evidence="1">
    <location>
        <begin position="12"/>
        <end position="31"/>
    </location>
</feature>
<evidence type="ECO:0000256" key="1">
    <source>
        <dbReference type="SAM" id="Phobius"/>
    </source>
</evidence>
<accession>A0A3G1B446</accession>
<proteinExistence type="predicted"/>
<dbReference type="GeneID" id="24875349"/>
<organism evidence="2 3">
    <name type="scientific">Candidatus Nitrosotenuis cloacae</name>
    <dbReference type="NCBI Taxonomy" id="1603555"/>
    <lineage>
        <taxon>Archaea</taxon>
        <taxon>Nitrososphaerota</taxon>
        <taxon>Candidatus Nitrosotenuis</taxon>
    </lineage>
</organism>
<feature type="transmembrane region" description="Helical" evidence="1">
    <location>
        <begin position="51"/>
        <end position="75"/>
    </location>
</feature>
<name>A0A3G1B446_9ARCH</name>
<feature type="transmembrane region" description="Helical" evidence="1">
    <location>
        <begin position="87"/>
        <end position="110"/>
    </location>
</feature>
<reference evidence="2 3" key="1">
    <citation type="journal article" date="2016" name="Sci. Rep.">
        <title>A novel ammonia-oxidizing archaeon from wastewater treatment plant: Its enrichment, physiological and genomic characteristics.</title>
        <authorList>
            <person name="Li Y."/>
            <person name="Ding K."/>
            <person name="Wen X."/>
            <person name="Zhang B."/>
            <person name="Shen B."/>
            <person name="Yang Y."/>
        </authorList>
    </citation>
    <scope>NUCLEOTIDE SEQUENCE [LARGE SCALE GENOMIC DNA]</scope>
    <source>
        <strain evidence="2 3">SAT1</strain>
    </source>
</reference>
<keyword evidence="1" id="KW-1133">Transmembrane helix</keyword>